<comment type="caution">
    <text evidence="1">The sequence shown here is derived from an EMBL/GenBank/DDBJ whole genome shotgun (WGS) entry which is preliminary data.</text>
</comment>
<reference evidence="1" key="1">
    <citation type="submission" date="2015-03" db="EMBL/GenBank/DDBJ databases">
        <title>Metagenome Sequencing of an Archaeal-Dominated Microbial Community from a Hot Spring at the Los Azufres Geothermal Field, Mexico.</title>
        <authorList>
            <person name="Servin-Garciduenas L.E."/>
            <person name="Martinez-Romero E."/>
        </authorList>
    </citation>
    <scope>NUCLEOTIDE SEQUENCE [LARGE SCALE GENOMIC DNA]</scope>
    <source>
        <strain evidence="1">AZ1-454</strain>
    </source>
</reference>
<protein>
    <submittedName>
        <fullName evidence="1">Uncharacterized protein</fullName>
    </submittedName>
</protein>
<dbReference type="AlphaFoldDB" id="A0A0F2LQG7"/>
<dbReference type="EMBL" id="JZWS01000058">
    <property type="protein sequence ID" value="KJR78730.1"/>
    <property type="molecule type" value="Genomic_DNA"/>
</dbReference>
<proteinExistence type="predicted"/>
<accession>A0A0F2LQG7</accession>
<sequence>MMETVCAGVNVYMVCAPIQGVKLSEKDIVLPKEYRDWKVEKAIYVPQEDKIYVQISYSNLRRVITL</sequence>
<organism evidence="1">
    <name type="scientific">Candidatus Aramenus sulfurataquae</name>
    <dbReference type="NCBI Taxonomy" id="1326980"/>
    <lineage>
        <taxon>Archaea</taxon>
        <taxon>Thermoproteota</taxon>
        <taxon>Thermoprotei</taxon>
        <taxon>Sulfolobales</taxon>
        <taxon>Sulfolobaceae</taxon>
        <taxon>Candidatus Aramenus</taxon>
    </lineage>
</organism>
<evidence type="ECO:0000313" key="1">
    <source>
        <dbReference type="EMBL" id="KJR78730.1"/>
    </source>
</evidence>
<name>A0A0F2LQG7_9CREN</name>
<gene>
    <name evidence="1" type="ORF">TQ35_05740</name>
</gene>